<dbReference type="InParanoid" id="D2V5C1"/>
<feature type="domain" description="Myosin N-terminal SH3-like" evidence="11">
    <location>
        <begin position="36"/>
        <end position="85"/>
    </location>
</feature>
<dbReference type="EMBL" id="GG738852">
    <property type="protein sequence ID" value="EFC48085.1"/>
    <property type="molecule type" value="Genomic_DNA"/>
</dbReference>
<feature type="compositionally biased region" description="Basic and acidic residues" evidence="9">
    <location>
        <begin position="1199"/>
        <end position="1249"/>
    </location>
</feature>
<dbReference type="Gene3D" id="1.10.10.820">
    <property type="match status" value="1"/>
</dbReference>
<feature type="region of interest" description="Disordered" evidence="9">
    <location>
        <begin position="1181"/>
        <end position="1310"/>
    </location>
</feature>
<evidence type="ECO:0000256" key="2">
    <source>
        <dbReference type="ARBA" id="ARBA00022741"/>
    </source>
</evidence>
<dbReference type="GO" id="GO:0005524">
    <property type="term" value="F:ATP binding"/>
    <property type="evidence" value="ECO:0007669"/>
    <property type="project" value="UniProtKB-UniRule"/>
</dbReference>
<dbReference type="CDD" id="cd01377">
    <property type="entry name" value="MYSc_class_II"/>
    <property type="match status" value="1"/>
</dbReference>
<feature type="compositionally biased region" description="Basic and acidic residues" evidence="9">
    <location>
        <begin position="1843"/>
        <end position="1857"/>
    </location>
</feature>
<keyword evidence="7 8" id="KW-0009">Actin-binding</keyword>
<dbReference type="Gene3D" id="1.20.120.330">
    <property type="entry name" value="Nucleotidyltransferases domain 2"/>
    <property type="match status" value="1"/>
</dbReference>
<feature type="region of interest" description="Disordered" evidence="9">
    <location>
        <begin position="1429"/>
        <end position="1452"/>
    </location>
</feature>
<dbReference type="InterPro" id="IPR001609">
    <property type="entry name" value="Myosin_head_motor_dom-like"/>
</dbReference>
<dbReference type="GO" id="GO:0007015">
    <property type="term" value="P:actin filament organization"/>
    <property type="evidence" value="ECO:0007669"/>
    <property type="project" value="TreeGrafter"/>
</dbReference>
<dbReference type="FunFam" id="3.40.850.10:FF:000101">
    <property type="entry name" value="Slow myosin heavy chain 2"/>
    <property type="match status" value="1"/>
</dbReference>
<dbReference type="GO" id="GO:0005737">
    <property type="term" value="C:cytoplasm"/>
    <property type="evidence" value="ECO:0007669"/>
    <property type="project" value="TreeGrafter"/>
</dbReference>
<feature type="compositionally biased region" description="Polar residues" evidence="9">
    <location>
        <begin position="1865"/>
        <end position="1874"/>
    </location>
</feature>
<feature type="region of interest" description="Disordered" evidence="9">
    <location>
        <begin position="1826"/>
        <end position="1891"/>
    </location>
</feature>
<dbReference type="RefSeq" id="XP_002680829.1">
    <property type="nucleotide sequence ID" value="XM_002680783.1"/>
</dbReference>
<dbReference type="GO" id="GO:0016020">
    <property type="term" value="C:membrane"/>
    <property type="evidence" value="ECO:0007669"/>
    <property type="project" value="TreeGrafter"/>
</dbReference>
<dbReference type="PROSITE" id="PS51456">
    <property type="entry name" value="MYOSIN_MOTOR"/>
    <property type="match status" value="1"/>
</dbReference>
<dbReference type="Gene3D" id="2.30.30.360">
    <property type="entry name" value="Myosin S1 fragment, N-terminal"/>
    <property type="match status" value="1"/>
</dbReference>
<dbReference type="SUPFAM" id="SSF57997">
    <property type="entry name" value="Tropomyosin"/>
    <property type="match status" value="2"/>
</dbReference>
<dbReference type="GO" id="GO:0000146">
    <property type="term" value="F:microfilament motor activity"/>
    <property type="evidence" value="ECO:0007669"/>
    <property type="project" value="TreeGrafter"/>
</dbReference>
<feature type="compositionally biased region" description="Basic and acidic residues" evidence="9">
    <location>
        <begin position="1266"/>
        <end position="1297"/>
    </location>
</feature>
<dbReference type="InterPro" id="IPR004009">
    <property type="entry name" value="SH3_Myosin"/>
</dbReference>
<evidence type="ECO:0000313" key="12">
    <source>
        <dbReference type="EMBL" id="EFC48085.1"/>
    </source>
</evidence>
<feature type="compositionally biased region" description="Polar residues" evidence="9">
    <location>
        <begin position="1394"/>
        <end position="1404"/>
    </location>
</feature>
<dbReference type="GeneID" id="8849554"/>
<dbReference type="OrthoDB" id="10254995at2759"/>
<keyword evidence="4" id="KW-0175">Coiled coil</keyword>
<dbReference type="GO" id="GO:0016459">
    <property type="term" value="C:myosin complex"/>
    <property type="evidence" value="ECO:0007669"/>
    <property type="project" value="UniProtKB-KW"/>
</dbReference>
<dbReference type="Gene3D" id="1.20.58.530">
    <property type="match status" value="1"/>
</dbReference>
<sequence>MSSETTTPRRAKKSGGDNKSSFFQRLLEQQKSDQATSNKFKWVPDGEGGFVVGEIIEETASEVQFKLDDGRIDKCKPDMVYPMNPQKLDGIPDMAQLSLLNEPSVFYNLKYRYERDQIYTYSGLFLVAVNPYKNLPIYTDEVIKRHDGKRREDVEPHIYTVSDVAYRQMLQNGENQSMLITGESGAGKTVNTKRVIQYLTHVAGKGGSGGQIEQQLIMCNPLLESFGNAKTLRNDNSSRFGKFIEIQFDKQGYIGGCRIQHYLLETTRVIRQALNERSFHIFYQIFSLDSDKKKELYLTEPSDFEYINQSNCYVVPGVDDTNDLKLTLQSMKVMKMSDSEIDMIFRIVSFILHIGNVQFKDNEEEHAQIVSNVKSGSPLDFACDILSVPSDQLTKGFCKPRIILPGEIIEMAVDSRKANFNRNALVMSTYLRMFDWIVQKINQSMNAKCEIKNFIGVLDIAGFEIFELNSFEQMCINFTNEKLQQFFNHHMFKKEQEEYLREDIAWNFIDFGLDLQPTIDLIEKPQGVLDILHQKCVVQNQDEESFVRDLLSKNQKSEKLRKDKFDQKSFIVTHYAGEVKYNVRDWYSKNVDPLNDDCKMAMQKSQLPFIKKLFVDQQSSGGSGAGVRFQTVGNKYKKQLSDLIQLLSSTEPHFIRCIKPNNLQKPGIIQAPSVLEQLKCNGVLEGIRISRKGYPGRIKFNEFVKRYELLAKDKKSLDGMKLEREKCHAIISKITSLDDSKYKLGKTKIFLKSGVEAQLEELREAEIEKVIALAQAACQGHSARKQYKKLMGRIVYIKLLQRNFRAYLSMKDWDWYQLFVKVRPLVEADRSDKILQQMKDEIEKLKQEIANQIENNKITEQEKDNLNRNVEQIRSEMAIRESEIEQLQQMMRDMKDKIQNRESEMENLNGSLKDGESAMNNLRRDLQNKDFEMNQLKTQLDQAKRQLSDKDVEVLQRGKSVQEMKEELERALNELEDVKTELNITKNTLNSSDYSLDQTRQEMIDKERKLRERDNEIIDYKRKVQDMEQDLRKNEIDKNELELQSNSMKKQLDTFQQELDKKTREFDQLRKQKLTNDQQSEQLFGELEEEKRKRNDLEKKSRELAQQLDTERFDKERIESQSKDLSNEIDELKREIASLKLRISELEDLNERLKRENQAYERDLSDLRLKSENELNKLQSELQREKQRTQDEISNLSQKLEDTRKRMEETESKLNSSDRDVRNLKKDKTQLEHDKSDLELKVKRLESEVKSSNTDQDNTKQQLQESENRKRELMNRIRDVELELNNSKEELSREKSKSSTQSSELNQNRDRLTQLESDLTQLDLLKSKLEKQVRDQQYDLDQEKNQTQKLRSDLEFLRRSETEYKSKSEVLESTLAQREQELKNLRDQLEQLRSQLSDNSNISEEAQKQIKKMKDDLKKQLEQLQESEQRFKDENQKHKQTQQVIADRENQLNLSKDENQRLLREISQLRSDLENVRTNLSSNDSETLKLKSELRERDRKYKDLESEKDEFESQVDKLERDVLEWKSKADQKDQSISQIESENKQLQSDAAKAQQDLDRTKQDKEREVSTMKQRLDQLQRGDGSSSSTVSSAEISRLRREYDSELIKLKAQLEDQVIQLADTEQKRKLTEFELNDFRDKYNQEVKSKKKIESVKLSLETEIEDLRDLAEKAEDLQDELSSVKQQHNEILSELQSELKKERSERIYNEEEANRWKRDVQNLKVQLELANQKKDEESRRVRAQYEQELQDLQDLYNKLKNDKKKFSKSSNSLESELRDAQRSLSDSERYRTLAEQKADRLERELKMSVLRLETESSNQLLIAQEKSRIESQLQSTRDQVDDLESENTKLKSDLDSERRKFQQLMRRLNNSASTSSVRGGASYGDSDSDEEDDE</sequence>
<organism evidence="13">
    <name type="scientific">Naegleria gruberi</name>
    <name type="common">Amoeba</name>
    <dbReference type="NCBI Taxonomy" id="5762"/>
    <lineage>
        <taxon>Eukaryota</taxon>
        <taxon>Discoba</taxon>
        <taxon>Heterolobosea</taxon>
        <taxon>Tetramitia</taxon>
        <taxon>Eutetramitia</taxon>
        <taxon>Vahlkampfiidae</taxon>
        <taxon>Naegleria</taxon>
    </lineage>
</organism>
<name>D2V5C1_NAEGR</name>
<dbReference type="Gene3D" id="1.20.120.720">
    <property type="entry name" value="Myosin VI head, motor domain, U50 subdomain"/>
    <property type="match status" value="1"/>
</dbReference>
<dbReference type="PROSITE" id="PS51844">
    <property type="entry name" value="SH3_LIKE"/>
    <property type="match status" value="1"/>
</dbReference>
<feature type="region of interest" description="Disordered" evidence="9">
    <location>
        <begin position="1"/>
        <end position="40"/>
    </location>
</feature>
<keyword evidence="2 8" id="KW-0547">Nucleotide-binding</keyword>
<feature type="compositionally biased region" description="Low complexity" evidence="9">
    <location>
        <begin position="1584"/>
        <end position="1593"/>
    </location>
</feature>
<keyword evidence="13" id="KW-1185">Reference proteome</keyword>
<feature type="compositionally biased region" description="Basic and acidic residues" evidence="9">
    <location>
        <begin position="1405"/>
        <end position="1414"/>
    </location>
</feature>
<feature type="compositionally biased region" description="Polar residues" evidence="9">
    <location>
        <begin position="1250"/>
        <end position="1265"/>
    </location>
</feature>
<evidence type="ECO:0000313" key="13">
    <source>
        <dbReference type="Proteomes" id="UP000006671"/>
    </source>
</evidence>
<evidence type="ECO:0000256" key="1">
    <source>
        <dbReference type="ARBA" id="ARBA00008314"/>
    </source>
</evidence>
<comment type="similarity">
    <text evidence="1 8">Belongs to the TRAFAC class myosin-kinesin ATPase superfamily. Myosin family.</text>
</comment>
<feature type="compositionally biased region" description="Polar residues" evidence="9">
    <location>
        <begin position="17"/>
        <end position="39"/>
    </location>
</feature>
<evidence type="ECO:0000259" key="11">
    <source>
        <dbReference type="PROSITE" id="PS51844"/>
    </source>
</evidence>
<evidence type="ECO:0000256" key="3">
    <source>
        <dbReference type="ARBA" id="ARBA00022840"/>
    </source>
</evidence>
<evidence type="ECO:0000259" key="10">
    <source>
        <dbReference type="PROSITE" id="PS51456"/>
    </source>
</evidence>
<dbReference type="PANTHER" id="PTHR13140">
    <property type="entry name" value="MYOSIN"/>
    <property type="match status" value="1"/>
</dbReference>
<feature type="region of interest" description="Actin-binding" evidence="8">
    <location>
        <begin position="640"/>
        <end position="662"/>
    </location>
</feature>
<dbReference type="PANTHER" id="PTHR13140:SF857">
    <property type="entry name" value="MYOSIN-11"/>
    <property type="match status" value="1"/>
</dbReference>
<dbReference type="KEGG" id="ngr:NAEGRDRAFT_35518"/>
<dbReference type="STRING" id="5762.D2V5C1"/>
<gene>
    <name evidence="12" type="ORF">NAEGRDRAFT_35518</name>
</gene>
<protein>
    <submittedName>
        <fullName evidence="12">Myosin</fullName>
    </submittedName>
</protein>
<dbReference type="eggNOG" id="KOG0161">
    <property type="taxonomic scope" value="Eukaryota"/>
</dbReference>
<dbReference type="PRINTS" id="PR00193">
    <property type="entry name" value="MYOSINHEAVY"/>
</dbReference>
<dbReference type="Gene3D" id="3.40.850.10">
    <property type="entry name" value="Kinesin motor domain"/>
    <property type="match status" value="1"/>
</dbReference>
<evidence type="ECO:0000256" key="6">
    <source>
        <dbReference type="ARBA" id="ARBA00023175"/>
    </source>
</evidence>
<feature type="compositionally biased region" description="Basic and acidic residues" evidence="9">
    <location>
        <begin position="1182"/>
        <end position="1191"/>
    </location>
</feature>
<dbReference type="InterPro" id="IPR027417">
    <property type="entry name" value="P-loop_NTPase"/>
</dbReference>
<dbReference type="SUPFAM" id="SSF52540">
    <property type="entry name" value="P-loop containing nucleoside triphosphate hydrolases"/>
    <property type="match status" value="1"/>
</dbReference>
<feature type="region of interest" description="Disordered" evidence="9">
    <location>
        <begin position="1529"/>
        <end position="1593"/>
    </location>
</feature>
<evidence type="ECO:0000256" key="8">
    <source>
        <dbReference type="PROSITE-ProRule" id="PRU00782"/>
    </source>
</evidence>
<feature type="compositionally biased region" description="Polar residues" evidence="9">
    <location>
        <begin position="1534"/>
        <end position="1548"/>
    </location>
</feature>
<feature type="domain" description="Myosin motor" evidence="10">
    <location>
        <begin position="89"/>
        <end position="764"/>
    </location>
</feature>
<dbReference type="PROSITE" id="PS50096">
    <property type="entry name" value="IQ"/>
    <property type="match status" value="1"/>
</dbReference>
<feature type="region of interest" description="Disordered" evidence="9">
    <location>
        <begin position="1760"/>
        <end position="1785"/>
    </location>
</feature>
<evidence type="ECO:0000256" key="4">
    <source>
        <dbReference type="ARBA" id="ARBA00023054"/>
    </source>
</evidence>
<evidence type="ECO:0000256" key="7">
    <source>
        <dbReference type="ARBA" id="ARBA00023203"/>
    </source>
</evidence>
<proteinExistence type="inferred from homology"/>
<feature type="region of interest" description="Disordered" evidence="9">
    <location>
        <begin position="1072"/>
        <end position="1124"/>
    </location>
</feature>
<evidence type="ECO:0000256" key="5">
    <source>
        <dbReference type="ARBA" id="ARBA00023123"/>
    </source>
</evidence>
<dbReference type="Gene3D" id="6.20.240.20">
    <property type="match status" value="1"/>
</dbReference>
<reference evidence="12 13" key="1">
    <citation type="journal article" date="2010" name="Cell">
        <title>The genome of Naegleria gruberi illuminates early eukaryotic versatility.</title>
        <authorList>
            <person name="Fritz-Laylin L.K."/>
            <person name="Prochnik S.E."/>
            <person name="Ginger M.L."/>
            <person name="Dacks J.B."/>
            <person name="Carpenter M.L."/>
            <person name="Field M.C."/>
            <person name="Kuo A."/>
            <person name="Paredez A."/>
            <person name="Chapman J."/>
            <person name="Pham J."/>
            <person name="Shu S."/>
            <person name="Neupane R."/>
            <person name="Cipriano M."/>
            <person name="Mancuso J."/>
            <person name="Tu H."/>
            <person name="Salamov A."/>
            <person name="Lindquist E."/>
            <person name="Shapiro H."/>
            <person name="Lucas S."/>
            <person name="Grigoriev I.V."/>
            <person name="Cande W.Z."/>
            <person name="Fulton C."/>
            <person name="Rokhsar D.S."/>
            <person name="Dawson S.C."/>
        </authorList>
    </citation>
    <scope>NUCLEOTIDE SEQUENCE [LARGE SCALE GENOMIC DNA]</scope>
    <source>
        <strain evidence="12 13">NEG-M</strain>
    </source>
</reference>
<keyword evidence="3 8" id="KW-0067">ATP-binding</keyword>
<dbReference type="GO" id="GO:0051015">
    <property type="term" value="F:actin filament binding"/>
    <property type="evidence" value="ECO:0007669"/>
    <property type="project" value="InterPro"/>
</dbReference>
<evidence type="ECO:0000256" key="9">
    <source>
        <dbReference type="SAM" id="MobiDB-lite"/>
    </source>
</evidence>
<dbReference type="OMA" id="DVRFLHK"/>
<dbReference type="SMART" id="SM00242">
    <property type="entry name" value="MYSc"/>
    <property type="match status" value="1"/>
</dbReference>
<keyword evidence="5 8" id="KW-0518">Myosin</keyword>
<dbReference type="InterPro" id="IPR008989">
    <property type="entry name" value="Myosin_S1_N"/>
</dbReference>
<feature type="compositionally biased region" description="Basic and acidic residues" evidence="9">
    <location>
        <begin position="1772"/>
        <end position="1785"/>
    </location>
</feature>
<keyword evidence="6 8" id="KW-0505">Motor protein</keyword>
<dbReference type="Gene3D" id="1.10.287.1490">
    <property type="match status" value="2"/>
</dbReference>
<dbReference type="Proteomes" id="UP000006671">
    <property type="component" value="Unassembled WGS sequence"/>
</dbReference>
<feature type="compositionally biased region" description="Basic and acidic residues" evidence="9">
    <location>
        <begin position="1555"/>
        <end position="1579"/>
    </location>
</feature>
<accession>D2V5C1</accession>
<feature type="region of interest" description="Disordered" evidence="9">
    <location>
        <begin position="1394"/>
        <end position="1414"/>
    </location>
</feature>
<dbReference type="Pfam" id="PF00063">
    <property type="entry name" value="Myosin_head"/>
    <property type="match status" value="1"/>
</dbReference>
<feature type="binding site" evidence="8">
    <location>
        <begin position="182"/>
        <end position="189"/>
    </location>
    <ligand>
        <name>ATP</name>
        <dbReference type="ChEBI" id="CHEBI:30616"/>
    </ligand>
</feature>
<dbReference type="Gene3D" id="4.10.270.10">
    <property type="entry name" value="Myosin, subunit A"/>
    <property type="match status" value="1"/>
</dbReference>
<feature type="compositionally biased region" description="Basic and acidic residues" evidence="9">
    <location>
        <begin position="1089"/>
        <end position="1124"/>
    </location>
</feature>
<dbReference type="VEuPathDB" id="AmoebaDB:NAEGRDRAFT_35518"/>
<dbReference type="FunFam" id="1.10.10.820:FF:000001">
    <property type="entry name" value="Myosin heavy chain"/>
    <property type="match status" value="1"/>
</dbReference>
<dbReference type="InterPro" id="IPR036961">
    <property type="entry name" value="Kinesin_motor_dom_sf"/>
</dbReference>